<name>A0A671F8S1_RHIFE</name>
<dbReference type="OMA" id="FKINVMT"/>
<dbReference type="InterPro" id="IPR027884">
    <property type="entry name" value="DUF4614"/>
</dbReference>
<evidence type="ECO:0000256" key="1">
    <source>
        <dbReference type="SAM" id="MobiDB-lite"/>
    </source>
</evidence>
<gene>
    <name evidence="3" type="primary">C19orf44</name>
</gene>
<feature type="compositionally biased region" description="Polar residues" evidence="1">
    <location>
        <begin position="452"/>
        <end position="462"/>
    </location>
</feature>
<reference evidence="3 4" key="2">
    <citation type="journal article" date="2018" name="Annu Rev Anim Biosci">
        <title>Bat Biology, Genomes, and the Bat1K Project: To Generate Chromosome-Level Genomes for All Living Bat Species.</title>
        <authorList>
            <person name="Teeling E.C."/>
            <person name="Vernes S.C."/>
            <person name="Davalos L.M."/>
            <person name="Ray D.A."/>
            <person name="Gilbert M.T.P."/>
            <person name="Myers E."/>
        </authorList>
    </citation>
    <scope>NUCLEOTIDE SEQUENCE</scope>
</reference>
<feature type="compositionally biased region" description="Polar residues" evidence="1">
    <location>
        <begin position="144"/>
        <end position="167"/>
    </location>
</feature>
<dbReference type="AlphaFoldDB" id="A0A671F8S1"/>
<feature type="region of interest" description="Disordered" evidence="1">
    <location>
        <begin position="451"/>
        <end position="499"/>
    </location>
</feature>
<dbReference type="Pfam" id="PF15391">
    <property type="entry name" value="DUF4614"/>
    <property type="match status" value="1"/>
</dbReference>
<evidence type="ECO:0000259" key="2">
    <source>
        <dbReference type="Pfam" id="PF15391"/>
    </source>
</evidence>
<protein>
    <submittedName>
        <fullName evidence="3">Chromosome 19 open reading frame 44</fullName>
    </submittedName>
</protein>
<keyword evidence="4" id="KW-1185">Reference proteome</keyword>
<dbReference type="PANTHER" id="PTHR22409">
    <property type="entry name" value="CHROMOSOME 19 OPEN READING FRAME 44"/>
    <property type="match status" value="1"/>
</dbReference>
<feature type="compositionally biased region" description="Basic and acidic residues" evidence="1">
    <location>
        <begin position="180"/>
        <end position="214"/>
    </location>
</feature>
<feature type="compositionally biased region" description="Basic and acidic residues" evidence="1">
    <location>
        <begin position="381"/>
        <end position="394"/>
    </location>
</feature>
<reference evidence="4" key="3">
    <citation type="submission" date="2018-12" db="EMBL/GenBank/DDBJ databases">
        <title>G10K-VGP greater horseshoe bat female genome, primary haplotype.</title>
        <authorList>
            <person name="Teeling E."/>
            <person name="Myers G."/>
            <person name="Vernes S."/>
            <person name="Pippel M."/>
            <person name="Winkler S."/>
            <person name="Fedrigo O."/>
            <person name="Rhie A."/>
            <person name="Koren S."/>
            <person name="Phillippy A."/>
            <person name="Lewin H."/>
            <person name="Damas J."/>
            <person name="Howe K."/>
            <person name="Mountcastle J."/>
            <person name="Jarvis E.D."/>
        </authorList>
    </citation>
    <scope>NUCLEOTIDE SEQUENCE [LARGE SCALE GENOMIC DNA]</scope>
</reference>
<proteinExistence type="predicted"/>
<accession>A0A671F8S1</accession>
<feature type="compositionally biased region" description="Polar residues" evidence="1">
    <location>
        <begin position="318"/>
        <end position="332"/>
    </location>
</feature>
<dbReference type="InterPro" id="IPR040120">
    <property type="entry name" value="C19orf44-like"/>
</dbReference>
<dbReference type="FunCoup" id="A0A671F8S1">
    <property type="interactions" value="1502"/>
</dbReference>
<feature type="region of interest" description="Disordered" evidence="1">
    <location>
        <begin position="115"/>
        <end position="223"/>
    </location>
</feature>
<feature type="region of interest" description="Disordered" evidence="1">
    <location>
        <begin position="373"/>
        <end position="439"/>
    </location>
</feature>
<dbReference type="PANTHER" id="PTHR22409:SF2">
    <property type="entry name" value="CHROMOSOME 19 OPEN READING FRAME 44"/>
    <property type="match status" value="1"/>
</dbReference>
<evidence type="ECO:0000313" key="3">
    <source>
        <dbReference type="Ensembl" id="ENSRFEP00010020143.1"/>
    </source>
</evidence>
<feature type="region of interest" description="Disordered" evidence="1">
    <location>
        <begin position="271"/>
        <end position="356"/>
    </location>
</feature>
<dbReference type="InParanoid" id="A0A671F8S1"/>
<reference evidence="3" key="4">
    <citation type="submission" date="2025-08" db="UniProtKB">
        <authorList>
            <consortium name="Ensembl"/>
        </authorList>
    </citation>
    <scope>IDENTIFICATION</scope>
</reference>
<reference evidence="3 4" key="1">
    <citation type="journal article" date="2015" name="Annu Rev Anim Biosci">
        <title>The Genome 10K Project: a way forward.</title>
        <authorList>
            <person name="Koepfli K.P."/>
            <person name="Paten B."/>
            <person name="O'Brien S.J."/>
            <person name="Koepfli K.P."/>
            <person name="Paten B."/>
            <person name="Antunes A."/>
            <person name="Belov K."/>
            <person name="Bustamante C."/>
            <person name="Castoe T.A."/>
            <person name="Clawson H."/>
            <person name="Crawford A.J."/>
            <person name="Diekhans M."/>
            <person name="Distel D."/>
            <person name="Durbin R."/>
            <person name="Earl D."/>
            <person name="Fujita M.K."/>
            <person name="Gamble T."/>
            <person name="Georges A."/>
            <person name="Gemmell N."/>
            <person name="Gilbert M.T."/>
            <person name="Graves J.M."/>
            <person name="Green R.E."/>
            <person name="Hickey G."/>
            <person name="Jarvis E.D."/>
            <person name="Johnson W."/>
            <person name="Komissarov A."/>
            <person name="Korf I."/>
            <person name="Kuhn R."/>
            <person name="Larkin D.M."/>
            <person name="Lewin H."/>
            <person name="Lopez J.V."/>
            <person name="Ma J."/>
            <person name="Marques-Bonet T."/>
            <person name="Miller W."/>
            <person name="Murphy R."/>
            <person name="Pevzner P."/>
            <person name="Shapiro B."/>
            <person name="Steiner C."/>
            <person name="Tamazian G."/>
            <person name="Venkatesh B."/>
            <person name="Wang J."/>
            <person name="Wayne R."/>
            <person name="Wiley E."/>
            <person name="Yang H."/>
            <person name="Zhang G."/>
            <person name="Haussler D."/>
            <person name="Ryder O."/>
            <person name="O'Brien S.J."/>
        </authorList>
    </citation>
    <scope>NUCLEOTIDE SEQUENCE</scope>
</reference>
<dbReference type="Ensembl" id="ENSRFET00010021932.1">
    <property type="protein sequence ID" value="ENSRFEP00010020143.1"/>
    <property type="gene ID" value="ENSRFEG00010013371.1"/>
</dbReference>
<feature type="domain" description="DUF4614" evidence="2">
    <location>
        <begin position="445"/>
        <end position="620"/>
    </location>
</feature>
<feature type="compositionally biased region" description="Basic and acidic residues" evidence="1">
    <location>
        <begin position="126"/>
        <end position="139"/>
    </location>
</feature>
<sequence length="636" mass="69970">METRMASTRKTSHPMRDILGDFSDISLEDSKVEEIRNLNISKNLTKRATSHSRFLKRSQTLGEKHLFPKEDAGLGGGPWLSSGRPLTTASKLRTSAALRKLAQIESKIMNRKVQLDLSDMESNPKTSKDSLPRRADEIPPRNTVELSSQETVKTSQKQACANPVTESDTLRGKTSRFLKKREPSIEKVSPKAHFGKERNFPTPKEKEPTRKLDSPDSDEEEMKELLGSLMESSREKEIRTKQGLTRVNENEQIELFLAQIPTQLKLLSLPSEELSSPEPLGTPHLPTSRSADRTLHGLRSRARSPPTHIPGDKGSPAVSPSITSTVSKSVPSMMTHGGLLSPAGRREAGPGEELLSEASDSLADFRINILSLDDLVPAVSEKSEQKKGGQREEASSQSPWARGPPTESEVSEHLSEPSASSAGPKRSASPRPMSEEPLASTVSLAYSEDFDTSPSLTASEPITHSEESPDRTVSTSWERSASLRTEHPPPTRTSRKKRARAVTRVVVKETAVQTLDPAFTYQWTKAAGVAAIGPALGGAYVDPEPIASHVISADAMEALTAYSPAVLVLNDMLKQQLSLTQQFIEVGRHLHRSLLQSLDGDSYHYHTLEETKEYIRQHRPAPLTLQEALEEVKEEL</sequence>
<dbReference type="Proteomes" id="UP000472240">
    <property type="component" value="Chromosome 18"/>
</dbReference>
<dbReference type="GeneTree" id="ENSGT00390000002505"/>
<feature type="region of interest" description="Disordered" evidence="1">
    <location>
        <begin position="67"/>
        <end position="86"/>
    </location>
</feature>
<reference evidence="3" key="5">
    <citation type="submission" date="2025-09" db="UniProtKB">
        <authorList>
            <consortium name="Ensembl"/>
        </authorList>
    </citation>
    <scope>IDENTIFICATION</scope>
</reference>
<dbReference type="OrthoDB" id="2151530at2759"/>
<organism evidence="3 4">
    <name type="scientific">Rhinolophus ferrumequinum</name>
    <name type="common">Greater horseshoe bat</name>
    <dbReference type="NCBI Taxonomy" id="59479"/>
    <lineage>
        <taxon>Eukaryota</taxon>
        <taxon>Metazoa</taxon>
        <taxon>Chordata</taxon>
        <taxon>Craniata</taxon>
        <taxon>Vertebrata</taxon>
        <taxon>Euteleostomi</taxon>
        <taxon>Mammalia</taxon>
        <taxon>Eutheria</taxon>
        <taxon>Laurasiatheria</taxon>
        <taxon>Chiroptera</taxon>
        <taxon>Yinpterochiroptera</taxon>
        <taxon>Rhinolophoidea</taxon>
        <taxon>Rhinolophidae</taxon>
        <taxon>Rhinolophinae</taxon>
        <taxon>Rhinolophus</taxon>
    </lineage>
</organism>
<evidence type="ECO:0000313" key="4">
    <source>
        <dbReference type="Proteomes" id="UP000472240"/>
    </source>
</evidence>
<feature type="compositionally biased region" description="Polar residues" evidence="1">
    <location>
        <begin position="471"/>
        <end position="483"/>
    </location>
</feature>